<dbReference type="GO" id="GO:0000977">
    <property type="term" value="F:RNA polymerase II transcription regulatory region sequence-specific DNA binding"/>
    <property type="evidence" value="ECO:0007669"/>
    <property type="project" value="TreeGrafter"/>
</dbReference>
<evidence type="ECO:0000256" key="12">
    <source>
        <dbReference type="SAM" id="MobiDB-lite"/>
    </source>
</evidence>
<dbReference type="Pfam" id="PF00412">
    <property type="entry name" value="LIM"/>
    <property type="match status" value="2"/>
</dbReference>
<comment type="subcellular location">
    <subcellularLocation>
        <location evidence="1 9 11">Nucleus</location>
    </subcellularLocation>
</comment>
<dbReference type="RefSeq" id="XP_030626722.1">
    <property type="nucleotide sequence ID" value="XM_030770862.1"/>
</dbReference>
<organism evidence="15 16">
    <name type="scientific">Chanos chanos</name>
    <name type="common">Milkfish</name>
    <name type="synonym">Mugil chanos</name>
    <dbReference type="NCBI Taxonomy" id="29144"/>
    <lineage>
        <taxon>Eukaryota</taxon>
        <taxon>Metazoa</taxon>
        <taxon>Chordata</taxon>
        <taxon>Craniata</taxon>
        <taxon>Vertebrata</taxon>
        <taxon>Euteleostomi</taxon>
        <taxon>Actinopterygii</taxon>
        <taxon>Neopterygii</taxon>
        <taxon>Teleostei</taxon>
        <taxon>Ostariophysi</taxon>
        <taxon>Gonorynchiformes</taxon>
        <taxon>Chanidae</taxon>
        <taxon>Chanos</taxon>
    </lineage>
</organism>
<dbReference type="FunFam" id="2.10.110.10:FF:000006">
    <property type="entry name" value="LIM homeobox transcription factor 1-beta"/>
    <property type="match status" value="1"/>
</dbReference>
<dbReference type="GO" id="GO:0030182">
    <property type="term" value="P:neuron differentiation"/>
    <property type="evidence" value="ECO:0007669"/>
    <property type="project" value="TreeGrafter"/>
</dbReference>
<feature type="domain" description="LIM zinc-binding" evidence="13">
    <location>
        <begin position="76"/>
        <end position="137"/>
    </location>
</feature>
<feature type="compositionally biased region" description="Basic and acidic residues" evidence="12">
    <location>
        <begin position="156"/>
        <end position="172"/>
    </location>
</feature>
<dbReference type="Gene3D" id="1.10.10.60">
    <property type="entry name" value="Homeodomain-like"/>
    <property type="match status" value="1"/>
</dbReference>
<dbReference type="InParanoid" id="A0A6J2V4N0"/>
<dbReference type="PANTHER" id="PTHR24208:SF88">
    <property type="entry name" value="LIM HOMEOBOX TRANSCRIPTION FACTOR 1-ALPHA"/>
    <property type="match status" value="1"/>
</dbReference>
<dbReference type="OrthoDB" id="6159439at2759"/>
<dbReference type="PROSITE" id="PS00478">
    <property type="entry name" value="LIM_DOMAIN_1"/>
    <property type="match status" value="2"/>
</dbReference>
<feature type="region of interest" description="Disordered" evidence="12">
    <location>
        <begin position="133"/>
        <end position="186"/>
    </location>
</feature>
<evidence type="ECO:0000256" key="6">
    <source>
        <dbReference type="ARBA" id="ARBA00023125"/>
    </source>
</evidence>
<evidence type="ECO:0000256" key="8">
    <source>
        <dbReference type="ARBA" id="ARBA00023242"/>
    </source>
</evidence>
<dbReference type="GO" id="GO:0000981">
    <property type="term" value="F:DNA-binding transcription factor activity, RNA polymerase II-specific"/>
    <property type="evidence" value="ECO:0007669"/>
    <property type="project" value="InterPro"/>
</dbReference>
<protein>
    <submittedName>
        <fullName evidence="16">LIM homeobox transcription factor 1-alpha</fullName>
    </submittedName>
</protein>
<feature type="domain" description="LIM zinc-binding" evidence="13">
    <location>
        <begin position="16"/>
        <end position="75"/>
    </location>
</feature>
<evidence type="ECO:0000256" key="10">
    <source>
        <dbReference type="PROSITE-ProRule" id="PRU00125"/>
    </source>
</evidence>
<feature type="region of interest" description="Disordered" evidence="12">
    <location>
        <begin position="232"/>
        <end position="262"/>
    </location>
</feature>
<dbReference type="GeneID" id="115809272"/>
<keyword evidence="15" id="KW-1185">Reference proteome</keyword>
<dbReference type="CDD" id="cd00086">
    <property type="entry name" value="homeodomain"/>
    <property type="match status" value="1"/>
</dbReference>
<feature type="domain" description="Homeobox" evidence="14">
    <location>
        <begin position="173"/>
        <end position="233"/>
    </location>
</feature>
<evidence type="ECO:0000256" key="11">
    <source>
        <dbReference type="RuleBase" id="RU000682"/>
    </source>
</evidence>
<dbReference type="InterPro" id="IPR001356">
    <property type="entry name" value="HD"/>
</dbReference>
<dbReference type="GO" id="GO:0046872">
    <property type="term" value="F:metal ion binding"/>
    <property type="evidence" value="ECO:0007669"/>
    <property type="project" value="UniProtKB-KW"/>
</dbReference>
<gene>
    <name evidence="16" type="primary">lmx1a</name>
</gene>
<keyword evidence="8 9" id="KW-0539">Nucleus</keyword>
<keyword evidence="4 10" id="KW-0862">Zinc</keyword>
<dbReference type="SMART" id="SM00389">
    <property type="entry name" value="HOX"/>
    <property type="match status" value="1"/>
</dbReference>
<evidence type="ECO:0000256" key="3">
    <source>
        <dbReference type="ARBA" id="ARBA00022737"/>
    </source>
</evidence>
<evidence type="ECO:0000313" key="15">
    <source>
        <dbReference type="Proteomes" id="UP000504632"/>
    </source>
</evidence>
<dbReference type="AlphaFoldDB" id="A0A6J2V4N0"/>
<evidence type="ECO:0000256" key="7">
    <source>
        <dbReference type="ARBA" id="ARBA00023155"/>
    </source>
</evidence>
<name>A0A6J2V4N0_CHACN</name>
<reference evidence="16" key="1">
    <citation type="submission" date="2025-08" db="UniProtKB">
        <authorList>
            <consortium name="RefSeq"/>
        </authorList>
    </citation>
    <scope>IDENTIFICATION</scope>
</reference>
<dbReference type="SUPFAM" id="SSF57716">
    <property type="entry name" value="Glucocorticoid receptor-like (DNA-binding domain)"/>
    <property type="match status" value="2"/>
</dbReference>
<dbReference type="FunFam" id="1.10.10.60:FF:000330">
    <property type="entry name" value="LIM homeobox transcription factor 1 alpha"/>
    <property type="match status" value="1"/>
</dbReference>
<dbReference type="Proteomes" id="UP000504632">
    <property type="component" value="Chromosome 4"/>
</dbReference>
<dbReference type="PROSITE" id="PS50071">
    <property type="entry name" value="HOMEOBOX_2"/>
    <property type="match status" value="1"/>
</dbReference>
<evidence type="ECO:0000256" key="9">
    <source>
        <dbReference type="PROSITE-ProRule" id="PRU00108"/>
    </source>
</evidence>
<dbReference type="CTD" id="4009"/>
<dbReference type="Gene3D" id="2.10.110.10">
    <property type="entry name" value="Cysteine Rich Protein"/>
    <property type="match status" value="2"/>
</dbReference>
<keyword evidence="7 9" id="KW-0371">Homeobox</keyword>
<keyword evidence="5 10" id="KW-0440">LIM domain</keyword>
<keyword evidence="3" id="KW-0677">Repeat</keyword>
<evidence type="ECO:0000259" key="13">
    <source>
        <dbReference type="PROSITE" id="PS50023"/>
    </source>
</evidence>
<sequence>MGEGNLSGLLDITQRAVCEGCHRFIHDRYLLRVQDGLWHERCMQCATCKEPLKNTCFLRDKKLYCKRDYKRLFAVRCRGCGEVVSAAELVMRLAAAVFHVRCFCCSVCACRLQKGDRCVLRAGRLLCARDYQQQPDSPATSDSGKSDNEEREEEEGGFKAARDCNRSPDTDHKRPKRPRTILTTQQRRAFKASFEVSSKPCRKVRETLAAETGLSVRVVQVWFQNQRAKMKKLARRQQQQQQQIQSPPEDNHDNQSHLSVPSCTTAPLCGGMNTDMDSLGSYSSLPQQQAVVLEQQGFNMDPFRQGLTPPRMPGDHMHPYGCEALYNEMDGDPLCHLGDCLSSADPSVLTPIDRLYSMQDSYFTS</sequence>
<feature type="compositionally biased region" description="Polar residues" evidence="12">
    <location>
        <begin position="133"/>
        <end position="143"/>
    </location>
</feature>
<dbReference type="PROSITE" id="PS50023">
    <property type="entry name" value="LIM_DOMAIN_2"/>
    <property type="match status" value="2"/>
</dbReference>
<evidence type="ECO:0000256" key="1">
    <source>
        <dbReference type="ARBA" id="ARBA00004123"/>
    </source>
</evidence>
<dbReference type="InterPro" id="IPR050453">
    <property type="entry name" value="LIM_Homeobox_TF"/>
</dbReference>
<evidence type="ECO:0000256" key="2">
    <source>
        <dbReference type="ARBA" id="ARBA00022723"/>
    </source>
</evidence>
<proteinExistence type="predicted"/>
<evidence type="ECO:0000313" key="16">
    <source>
        <dbReference type="RefSeq" id="XP_030626722.1"/>
    </source>
</evidence>
<dbReference type="GO" id="GO:0005634">
    <property type="term" value="C:nucleus"/>
    <property type="evidence" value="ECO:0007669"/>
    <property type="project" value="UniProtKB-SubCell"/>
</dbReference>
<evidence type="ECO:0000259" key="14">
    <source>
        <dbReference type="PROSITE" id="PS50071"/>
    </source>
</evidence>
<feature type="DNA-binding region" description="Homeobox" evidence="9">
    <location>
        <begin position="175"/>
        <end position="234"/>
    </location>
</feature>
<dbReference type="InterPro" id="IPR001781">
    <property type="entry name" value="Znf_LIM"/>
</dbReference>
<dbReference type="SMART" id="SM00132">
    <property type="entry name" value="LIM"/>
    <property type="match status" value="2"/>
</dbReference>
<evidence type="ECO:0000256" key="4">
    <source>
        <dbReference type="ARBA" id="ARBA00022833"/>
    </source>
</evidence>
<dbReference type="PROSITE" id="PS00027">
    <property type="entry name" value="HOMEOBOX_1"/>
    <property type="match status" value="1"/>
</dbReference>
<dbReference type="InterPro" id="IPR042688">
    <property type="entry name" value="Lmx1a_LIM1"/>
</dbReference>
<dbReference type="InterPro" id="IPR017970">
    <property type="entry name" value="Homeobox_CS"/>
</dbReference>
<dbReference type="Pfam" id="PF00046">
    <property type="entry name" value="Homeodomain"/>
    <property type="match status" value="1"/>
</dbReference>
<evidence type="ECO:0000256" key="5">
    <source>
        <dbReference type="ARBA" id="ARBA00023038"/>
    </source>
</evidence>
<dbReference type="SUPFAM" id="SSF46689">
    <property type="entry name" value="Homeodomain-like"/>
    <property type="match status" value="1"/>
</dbReference>
<dbReference type="CDD" id="cd09370">
    <property type="entry name" value="LIM1_Lmx1a"/>
    <property type="match status" value="1"/>
</dbReference>
<dbReference type="PANTHER" id="PTHR24208">
    <property type="entry name" value="LIM/HOMEOBOX PROTEIN LHX"/>
    <property type="match status" value="1"/>
</dbReference>
<dbReference type="InterPro" id="IPR009057">
    <property type="entry name" value="Homeodomain-like_sf"/>
</dbReference>
<accession>A0A6J2V4N0</accession>
<keyword evidence="6 9" id="KW-0238">DNA-binding</keyword>
<keyword evidence="2 10" id="KW-0479">Metal-binding</keyword>
<dbReference type="FunCoup" id="A0A6J2V4N0">
    <property type="interactions" value="2"/>
</dbReference>